<dbReference type="SUPFAM" id="SSF50129">
    <property type="entry name" value="GroES-like"/>
    <property type="match status" value="1"/>
</dbReference>
<protein>
    <recommendedName>
        <fullName evidence="2">Oxidoreductase N-terminal domain-containing protein</fullName>
    </recommendedName>
</protein>
<dbReference type="Gene3D" id="3.90.180.10">
    <property type="entry name" value="Medium-chain alcohol dehydrogenases, catalytic domain"/>
    <property type="match status" value="1"/>
</dbReference>
<dbReference type="Gene3D" id="3.40.50.720">
    <property type="entry name" value="NAD(P)-binding Rossmann-like Domain"/>
    <property type="match status" value="1"/>
</dbReference>
<proteinExistence type="predicted"/>
<evidence type="ECO:0000313" key="3">
    <source>
        <dbReference type="EMBL" id="SVA75372.1"/>
    </source>
</evidence>
<dbReference type="GO" id="GO:0016628">
    <property type="term" value="F:oxidoreductase activity, acting on the CH-CH group of donors, NAD or NADP as acceptor"/>
    <property type="evidence" value="ECO:0007669"/>
    <property type="project" value="InterPro"/>
</dbReference>
<dbReference type="InterPro" id="IPR045010">
    <property type="entry name" value="MDR_fam"/>
</dbReference>
<feature type="non-terminal residue" evidence="3">
    <location>
        <position position="1"/>
    </location>
</feature>
<dbReference type="AlphaFoldDB" id="A0A381YFK3"/>
<keyword evidence="1" id="KW-0560">Oxidoreductase</keyword>
<reference evidence="3" key="1">
    <citation type="submission" date="2018-05" db="EMBL/GenBank/DDBJ databases">
        <authorList>
            <person name="Lanie J.A."/>
            <person name="Ng W.-L."/>
            <person name="Kazmierczak K.M."/>
            <person name="Andrzejewski T.M."/>
            <person name="Davidsen T.M."/>
            <person name="Wayne K.J."/>
            <person name="Tettelin H."/>
            <person name="Glass J.I."/>
            <person name="Rusch D."/>
            <person name="Podicherti R."/>
            <person name="Tsui H.-C.T."/>
            <person name="Winkler M.E."/>
        </authorList>
    </citation>
    <scope>NUCLEOTIDE SEQUENCE</scope>
</reference>
<dbReference type="Pfam" id="PF16884">
    <property type="entry name" value="ADH_N_2"/>
    <property type="match status" value="1"/>
</dbReference>
<gene>
    <name evidence="3" type="ORF">METZ01_LOCUS128226</name>
</gene>
<dbReference type="SUPFAM" id="SSF51735">
    <property type="entry name" value="NAD(P)-binding Rossmann-fold domains"/>
    <property type="match status" value="1"/>
</dbReference>
<evidence type="ECO:0000259" key="2">
    <source>
        <dbReference type="Pfam" id="PF16884"/>
    </source>
</evidence>
<dbReference type="PANTHER" id="PTHR43205">
    <property type="entry name" value="PROSTAGLANDIN REDUCTASE"/>
    <property type="match status" value="1"/>
</dbReference>
<dbReference type="PANTHER" id="PTHR43205:SF7">
    <property type="entry name" value="PROSTAGLANDIN REDUCTASE 1"/>
    <property type="match status" value="1"/>
</dbReference>
<dbReference type="InterPro" id="IPR011032">
    <property type="entry name" value="GroES-like_sf"/>
</dbReference>
<feature type="domain" description="Oxidoreductase N-terminal" evidence="2">
    <location>
        <begin position="6"/>
        <end position="112"/>
    </location>
</feature>
<accession>A0A381YFK3</accession>
<dbReference type="InterPro" id="IPR041694">
    <property type="entry name" value="ADH_N_2"/>
</dbReference>
<name>A0A381YFK3_9ZZZZ</name>
<feature type="non-terminal residue" evidence="3">
    <location>
        <position position="182"/>
    </location>
</feature>
<sequence length="182" mass="19539">MRNSNRQWILKKRPIGDISKDDLELVGTNVPEPKTGEALLQNVYLSLDPTNRIWMSDIDQYMPPVEIGEVMRGGVVGKIIKSNHPSLDEGSFVSSFSCGWQDYCLVKPEDVSVLPDSLPLPLTAYMSAAGLTGFTAYFGFLSITNPKEGETVVVSTAAGAVGSIVGQLAKMKGCKVIGLTGS</sequence>
<evidence type="ECO:0000256" key="1">
    <source>
        <dbReference type="ARBA" id="ARBA00023002"/>
    </source>
</evidence>
<organism evidence="3">
    <name type="scientific">marine metagenome</name>
    <dbReference type="NCBI Taxonomy" id="408172"/>
    <lineage>
        <taxon>unclassified sequences</taxon>
        <taxon>metagenomes</taxon>
        <taxon>ecological metagenomes</taxon>
    </lineage>
</organism>
<dbReference type="EMBL" id="UINC01018037">
    <property type="protein sequence ID" value="SVA75372.1"/>
    <property type="molecule type" value="Genomic_DNA"/>
</dbReference>
<dbReference type="CDD" id="cd05288">
    <property type="entry name" value="PGDH"/>
    <property type="match status" value="1"/>
</dbReference>
<dbReference type="InterPro" id="IPR036291">
    <property type="entry name" value="NAD(P)-bd_dom_sf"/>
</dbReference>